<evidence type="ECO:0000313" key="2">
    <source>
        <dbReference type="Proteomes" id="UP001549104"/>
    </source>
</evidence>
<sequence>MGYILPIQPIQSQIYANRLSMEAYNFAYIDRVNKVKLNSDFLDEFKESSHQEREREEEEEKPIVAAPLAYQGFVRPNPVNLSPVIARVVGKGIAINAYV</sequence>
<comment type="caution">
    <text evidence="1">The sequence shown here is derived from an EMBL/GenBank/DDBJ whole genome shotgun (WGS) entry which is preliminary data.</text>
</comment>
<organism evidence="1 2">
    <name type="scientific">Sporosarcina psychrophila</name>
    <name type="common">Bacillus psychrophilus</name>
    <dbReference type="NCBI Taxonomy" id="1476"/>
    <lineage>
        <taxon>Bacteria</taxon>
        <taxon>Bacillati</taxon>
        <taxon>Bacillota</taxon>
        <taxon>Bacilli</taxon>
        <taxon>Bacillales</taxon>
        <taxon>Caryophanaceae</taxon>
        <taxon>Sporosarcina</taxon>
    </lineage>
</organism>
<evidence type="ECO:0000313" key="1">
    <source>
        <dbReference type="EMBL" id="MET3655889.1"/>
    </source>
</evidence>
<name>A0ABV2K484_SPOPS</name>
<dbReference type="RefSeq" id="WP_338655648.1">
    <property type="nucleotide sequence ID" value="NZ_CP146246.1"/>
</dbReference>
<dbReference type="Proteomes" id="UP001549104">
    <property type="component" value="Unassembled WGS sequence"/>
</dbReference>
<dbReference type="EMBL" id="JBEPME010000001">
    <property type="protein sequence ID" value="MET3655889.1"/>
    <property type="molecule type" value="Genomic_DNA"/>
</dbReference>
<gene>
    <name evidence="1" type="ORF">ABIC55_000973</name>
</gene>
<reference evidence="1 2" key="1">
    <citation type="submission" date="2024-06" db="EMBL/GenBank/DDBJ databases">
        <title>Sorghum-associated microbial communities from plants grown in Nebraska, USA.</title>
        <authorList>
            <person name="Schachtman D."/>
        </authorList>
    </citation>
    <scope>NUCLEOTIDE SEQUENCE [LARGE SCALE GENOMIC DNA]</scope>
    <source>
        <strain evidence="1 2">1288</strain>
    </source>
</reference>
<keyword evidence="2" id="KW-1185">Reference proteome</keyword>
<proteinExistence type="predicted"/>
<protein>
    <submittedName>
        <fullName evidence="1">Uncharacterized protein</fullName>
    </submittedName>
</protein>
<accession>A0ABV2K484</accession>